<evidence type="ECO:0000256" key="3">
    <source>
        <dbReference type="ARBA" id="ARBA00021280"/>
    </source>
</evidence>
<dbReference type="VEuPathDB" id="MicrosporidiaDB:G9O61_00g003940"/>
<evidence type="ECO:0000256" key="2">
    <source>
        <dbReference type="ARBA" id="ARBA00005273"/>
    </source>
</evidence>
<evidence type="ECO:0000256" key="11">
    <source>
        <dbReference type="ARBA" id="ARBA00023242"/>
    </source>
</evidence>
<evidence type="ECO:0000256" key="8">
    <source>
        <dbReference type="ARBA" id="ARBA00023015"/>
    </source>
</evidence>
<evidence type="ECO:0000313" key="14">
    <source>
        <dbReference type="EMBL" id="KKO74462.1"/>
    </source>
</evidence>
<dbReference type="GO" id="GO:0006289">
    <property type="term" value="P:nucleotide-excision repair"/>
    <property type="evidence" value="ECO:0007669"/>
    <property type="project" value="UniProtKB-UniRule"/>
</dbReference>
<comment type="subcellular location">
    <subcellularLocation>
        <location evidence="1 13">Nucleus</location>
    </subcellularLocation>
</comment>
<comment type="subunit">
    <text evidence="13">Component of the 7-subunit TFIIH core complex composed of XPB/SSL2, XPD/RAD3, SSL1, TFB1, TFB2, TFB4 and TFB5, which is active in NER. The core complex associates with the 3-subunit CTD-kinase module TFIIK composed of CCL1, KIN28 and TFB3 to form the 10-subunit holoenzyme (holo-TFIIH) active in transcription.</text>
</comment>
<dbReference type="AlphaFoldDB" id="A0A0F9YP60"/>
<keyword evidence="4 13" id="KW-0479">Metal-binding</keyword>
<keyword evidence="7 13" id="KW-0862">Zinc</keyword>
<comment type="similarity">
    <text evidence="2 13">Belongs to the TFB4 family.</text>
</comment>
<gene>
    <name evidence="14" type="ORF">AAJ76_6900019093</name>
</gene>
<evidence type="ECO:0000256" key="10">
    <source>
        <dbReference type="ARBA" id="ARBA00023204"/>
    </source>
</evidence>
<keyword evidence="11 13" id="KW-0539">Nucleus</keyword>
<dbReference type="OrthoDB" id="17307at2759"/>
<name>A0A0F9YP60_9MICR</name>
<evidence type="ECO:0000256" key="7">
    <source>
        <dbReference type="ARBA" id="ARBA00022833"/>
    </source>
</evidence>
<evidence type="ECO:0000256" key="9">
    <source>
        <dbReference type="ARBA" id="ARBA00023163"/>
    </source>
</evidence>
<dbReference type="EMBL" id="JPQZ01000069">
    <property type="protein sequence ID" value="KKO74462.1"/>
    <property type="molecule type" value="Genomic_DNA"/>
</dbReference>
<keyword evidence="10 13" id="KW-0234">DNA repair</keyword>
<evidence type="ECO:0000313" key="15">
    <source>
        <dbReference type="Proteomes" id="UP000034350"/>
    </source>
</evidence>
<dbReference type="Pfam" id="PF03850">
    <property type="entry name" value="Tfb4"/>
    <property type="match status" value="1"/>
</dbReference>
<dbReference type="PANTHER" id="PTHR12831:SF0">
    <property type="entry name" value="GENERAL TRANSCRIPTION FACTOR IIH SUBUNIT 3"/>
    <property type="match status" value="1"/>
</dbReference>
<dbReference type="GO" id="GO:0000439">
    <property type="term" value="C:transcription factor TFIIH core complex"/>
    <property type="evidence" value="ECO:0007669"/>
    <property type="project" value="UniProtKB-UniRule"/>
</dbReference>
<keyword evidence="8 13" id="KW-0805">Transcription regulation</keyword>
<evidence type="ECO:0000256" key="12">
    <source>
        <dbReference type="ARBA" id="ARBA00033341"/>
    </source>
</evidence>
<dbReference type="InterPro" id="IPR004600">
    <property type="entry name" value="TFIIH_Tfb4/GTF2H3"/>
</dbReference>
<dbReference type="Gene3D" id="3.40.50.410">
    <property type="entry name" value="von Willebrand factor, type A domain"/>
    <property type="match status" value="1"/>
</dbReference>
<dbReference type="VEuPathDB" id="MicrosporidiaDB:G9O61_00g004060"/>
<dbReference type="RefSeq" id="XP_024330204.1">
    <property type="nucleotide sequence ID" value="XM_024476237.1"/>
</dbReference>
<dbReference type="GeneID" id="36321189"/>
<accession>A0A0F9YP60</accession>
<dbReference type="PANTHER" id="PTHR12831">
    <property type="entry name" value="TRANSCRIPTION INITIATION FACTOR IIH TFIIH , POLYPEPTIDE 3-RELATED"/>
    <property type="match status" value="1"/>
</dbReference>
<dbReference type="VEuPathDB" id="MicrosporidiaDB:AAJ76_6900019093"/>
<protein>
    <recommendedName>
        <fullName evidence="3 13">General transcription and DNA repair factor IIH subunit TFB4</fullName>
        <shortName evidence="13">TFIIH subunit TFB4</shortName>
    </recommendedName>
    <alternativeName>
        <fullName evidence="12 13">RNA polymerase II transcription factor B subunit 4</fullName>
    </alternativeName>
</protein>
<organism evidence="14 15">
    <name type="scientific">Vairimorpha ceranae</name>
    <dbReference type="NCBI Taxonomy" id="40302"/>
    <lineage>
        <taxon>Eukaryota</taxon>
        <taxon>Fungi</taxon>
        <taxon>Fungi incertae sedis</taxon>
        <taxon>Microsporidia</taxon>
        <taxon>Nosematidae</taxon>
        <taxon>Vairimorpha</taxon>
    </lineage>
</organism>
<evidence type="ECO:0000256" key="1">
    <source>
        <dbReference type="ARBA" id="ARBA00004123"/>
    </source>
</evidence>
<sequence length="177" mass="20168">MDLYLISDIKDDTSNIEKFIKMYTLSNIDNRIIQDNNVANNLVSNLGCILCKSTENTRILICTQNKIQEDVYFKLLNAAFTAKRFNIRIDCLSIVNNPILRQCAIITKGLYIKNTLKGLISLLSNKQSLNVMSFNVKCICHKQDVLVGLTCPVCLGVYCRFVPVCKRCKTKFNFIKL</sequence>
<keyword evidence="5 13" id="KW-0227">DNA damage</keyword>
<keyword evidence="9 13" id="KW-0804">Transcription</keyword>
<evidence type="ECO:0000256" key="4">
    <source>
        <dbReference type="ARBA" id="ARBA00022723"/>
    </source>
</evidence>
<comment type="function">
    <text evidence="13">Component of the general transcription and DNA repair factor IIH (TFIIH) core complex, which is involved in general and transcription-coupled nucleotide excision repair (NER) of damaged DNA and, when complexed to TFIIK, in RNA transcription by RNA polymerase II. In NER, TFIIH acts by opening DNA around the lesion to allow the excision of the damaged oligonucleotide and its replacement by a new DNA fragment. In transcription, TFIIH has an essential role in transcription initiation. When the pre-initiation complex (PIC) has been established, TFIIH is required for promoter opening and promoter escape. Phosphorylation of the C-terminal tail (CTD) of the largest subunit of RNA polymerase II by the kinase module TFIIK controls the initiation of transcription.</text>
</comment>
<dbReference type="GO" id="GO:0006355">
    <property type="term" value="P:regulation of DNA-templated transcription"/>
    <property type="evidence" value="ECO:0007669"/>
    <property type="project" value="InterPro"/>
</dbReference>
<comment type="caution">
    <text evidence="14">The sequence shown here is derived from an EMBL/GenBank/DDBJ whole genome shotgun (WGS) entry which is preliminary data.</text>
</comment>
<proteinExistence type="inferred from homology"/>
<reference evidence="14 15" key="1">
    <citation type="journal article" date="2015" name="Environ. Microbiol.">
        <title>Genome analyses suggest the presence of polyploidy and recent human-driven expansions in eight global populations of the honeybee pathogen Nosema ceranae.</title>
        <authorList>
            <person name="Pelin A."/>
            <person name="Selman M."/>
            <person name="Aris-Brosou S."/>
            <person name="Farinelli L."/>
            <person name="Corradi N."/>
        </authorList>
    </citation>
    <scope>NUCLEOTIDE SEQUENCE [LARGE SCALE GENOMIC DNA]</scope>
    <source>
        <strain evidence="14 15">PA08 1199</strain>
    </source>
</reference>
<evidence type="ECO:0000256" key="5">
    <source>
        <dbReference type="ARBA" id="ARBA00022763"/>
    </source>
</evidence>
<dbReference type="InterPro" id="IPR036465">
    <property type="entry name" value="vWFA_dom_sf"/>
</dbReference>
<keyword evidence="15" id="KW-1185">Reference proteome</keyword>
<dbReference type="GO" id="GO:0008270">
    <property type="term" value="F:zinc ion binding"/>
    <property type="evidence" value="ECO:0007669"/>
    <property type="project" value="UniProtKB-KW"/>
</dbReference>
<evidence type="ECO:0000256" key="13">
    <source>
        <dbReference type="RuleBase" id="RU368090"/>
    </source>
</evidence>
<dbReference type="Proteomes" id="UP000034350">
    <property type="component" value="Unassembled WGS sequence"/>
</dbReference>
<evidence type="ECO:0000256" key="6">
    <source>
        <dbReference type="ARBA" id="ARBA00022771"/>
    </source>
</evidence>
<keyword evidence="6 13" id="KW-0863">Zinc-finger</keyword>
<dbReference type="GO" id="GO:0005675">
    <property type="term" value="C:transcription factor TFIIH holo complex"/>
    <property type="evidence" value="ECO:0007669"/>
    <property type="project" value="UniProtKB-UniRule"/>
</dbReference>